<evidence type="ECO:0000256" key="1">
    <source>
        <dbReference type="ARBA" id="ARBA00004123"/>
    </source>
</evidence>
<feature type="compositionally biased region" description="Low complexity" evidence="10">
    <location>
        <begin position="99"/>
        <end position="119"/>
    </location>
</feature>
<evidence type="ECO:0000259" key="11">
    <source>
        <dbReference type="PROSITE" id="PS51133"/>
    </source>
</evidence>
<feature type="compositionally biased region" description="Polar residues" evidence="10">
    <location>
        <begin position="82"/>
        <end position="98"/>
    </location>
</feature>
<keyword evidence="4 8" id="KW-0862">Zinc</keyword>
<dbReference type="InterPro" id="IPR001222">
    <property type="entry name" value="Znf_TFIIS"/>
</dbReference>
<feature type="region of interest" description="Disordered" evidence="10">
    <location>
        <begin position="79"/>
        <end position="129"/>
    </location>
</feature>
<dbReference type="InterPro" id="IPR036575">
    <property type="entry name" value="TFIIS_cen_dom_sf"/>
</dbReference>
<feature type="domain" description="TFIIS-type" evidence="11">
    <location>
        <begin position="257"/>
        <end position="297"/>
    </location>
</feature>
<dbReference type="InterPro" id="IPR003617">
    <property type="entry name" value="TFIIS/CRSP70_N_sub"/>
</dbReference>
<dbReference type="Gene3D" id="1.10.472.30">
    <property type="entry name" value="Transcription elongation factor S-II, central domain"/>
    <property type="match status" value="1"/>
</dbReference>
<proteinExistence type="inferred from homology"/>
<comment type="similarity">
    <text evidence="8">Belongs to the TFS-II family.</text>
</comment>
<evidence type="ECO:0000256" key="8">
    <source>
        <dbReference type="RuleBase" id="RU368078"/>
    </source>
</evidence>
<dbReference type="PROSITE" id="PS00466">
    <property type="entry name" value="ZF_TFIIS_1"/>
    <property type="match status" value="1"/>
</dbReference>
<dbReference type="GO" id="GO:0000977">
    <property type="term" value="F:RNA polymerase II transcription regulatory region sequence-specific DNA binding"/>
    <property type="evidence" value="ECO:0007669"/>
    <property type="project" value="TreeGrafter"/>
</dbReference>
<dbReference type="Gene3D" id="2.20.25.10">
    <property type="match status" value="1"/>
</dbReference>
<dbReference type="SUPFAM" id="SSF47676">
    <property type="entry name" value="Conserved domain common to transcription factors TFIIS, elongin A, CRSP70"/>
    <property type="match status" value="1"/>
</dbReference>
<dbReference type="FunFam" id="1.10.472.30:FF:000003">
    <property type="entry name" value="Transcription elongation factor S-II"/>
    <property type="match status" value="1"/>
</dbReference>
<evidence type="ECO:0000259" key="13">
    <source>
        <dbReference type="PROSITE" id="PS51321"/>
    </source>
</evidence>
<dbReference type="Gene3D" id="1.20.930.10">
    <property type="entry name" value="Conserved domain common to transcription factors TFIIS, elongin A, CRSP70"/>
    <property type="match status" value="1"/>
</dbReference>
<dbReference type="PROSITE" id="PS51319">
    <property type="entry name" value="TFIIS_N"/>
    <property type="match status" value="1"/>
</dbReference>
<gene>
    <name evidence="14" type="ORF">K402DRAFT_333246</name>
</gene>
<dbReference type="InterPro" id="IPR017923">
    <property type="entry name" value="TFIIS_N"/>
</dbReference>
<dbReference type="InterPro" id="IPR035441">
    <property type="entry name" value="TFIIS/LEDGF_dom_sf"/>
</dbReference>
<evidence type="ECO:0000256" key="7">
    <source>
        <dbReference type="PROSITE-ProRule" id="PRU00649"/>
    </source>
</evidence>
<comment type="subcellular location">
    <subcellularLocation>
        <location evidence="1 7 8">Nucleus</location>
    </subcellularLocation>
</comment>
<keyword evidence="14" id="KW-0251">Elongation factor</keyword>
<keyword evidence="8" id="KW-0804">Transcription</keyword>
<dbReference type="OrthoDB" id="44867at2759"/>
<keyword evidence="15" id="KW-1185">Reference proteome</keyword>
<keyword evidence="8" id="KW-0805">Transcription regulation</keyword>
<evidence type="ECO:0000256" key="5">
    <source>
        <dbReference type="ARBA" id="ARBA00023242"/>
    </source>
</evidence>
<dbReference type="GO" id="GO:0031564">
    <property type="term" value="P:transcription antitermination"/>
    <property type="evidence" value="ECO:0007669"/>
    <property type="project" value="TreeGrafter"/>
</dbReference>
<keyword evidence="9" id="KW-0175">Coiled coil</keyword>
<feature type="domain" description="TFIIS N-terminal" evidence="12">
    <location>
        <begin position="1"/>
        <end position="82"/>
    </location>
</feature>
<dbReference type="InterPro" id="IPR035100">
    <property type="entry name" value="TF_IIS-typ"/>
</dbReference>
<protein>
    <recommendedName>
        <fullName evidence="8">Transcription elongation factor</fullName>
    </recommendedName>
</protein>
<dbReference type="FunFam" id="2.20.25.10:FF:000001">
    <property type="entry name" value="Probable Transcription elongation factor S-II"/>
    <property type="match status" value="1"/>
</dbReference>
<dbReference type="EMBL" id="ML977158">
    <property type="protein sequence ID" value="KAF1986160.1"/>
    <property type="molecule type" value="Genomic_DNA"/>
</dbReference>
<keyword evidence="14" id="KW-0648">Protein biosynthesis</keyword>
<feature type="coiled-coil region" evidence="9">
    <location>
        <begin position="219"/>
        <end position="253"/>
    </location>
</feature>
<evidence type="ECO:0000256" key="3">
    <source>
        <dbReference type="ARBA" id="ARBA00022771"/>
    </source>
</evidence>
<dbReference type="CDD" id="cd13749">
    <property type="entry name" value="Zn-ribbon_TFIIS"/>
    <property type="match status" value="1"/>
</dbReference>
<keyword evidence="2 8" id="KW-0479">Metal-binding</keyword>
<evidence type="ECO:0000259" key="12">
    <source>
        <dbReference type="PROSITE" id="PS51319"/>
    </source>
</evidence>
<dbReference type="PROSITE" id="PS51133">
    <property type="entry name" value="ZF_TFIIS_2"/>
    <property type="match status" value="1"/>
</dbReference>
<dbReference type="SUPFAM" id="SSF46942">
    <property type="entry name" value="Elongation factor TFIIS domain 2"/>
    <property type="match status" value="1"/>
</dbReference>
<feature type="domain" description="TFIIS central" evidence="13">
    <location>
        <begin position="139"/>
        <end position="254"/>
    </location>
</feature>
<evidence type="ECO:0000313" key="14">
    <source>
        <dbReference type="EMBL" id="KAF1986160.1"/>
    </source>
</evidence>
<organism evidence="14 15">
    <name type="scientific">Aulographum hederae CBS 113979</name>
    <dbReference type="NCBI Taxonomy" id="1176131"/>
    <lineage>
        <taxon>Eukaryota</taxon>
        <taxon>Fungi</taxon>
        <taxon>Dikarya</taxon>
        <taxon>Ascomycota</taxon>
        <taxon>Pezizomycotina</taxon>
        <taxon>Dothideomycetes</taxon>
        <taxon>Pleosporomycetidae</taxon>
        <taxon>Aulographales</taxon>
        <taxon>Aulographaceae</taxon>
    </lineage>
</organism>
<dbReference type="SMART" id="SM00510">
    <property type="entry name" value="TFS2M"/>
    <property type="match status" value="1"/>
</dbReference>
<dbReference type="InterPro" id="IPR006289">
    <property type="entry name" value="TFSII"/>
</dbReference>
<dbReference type="GO" id="GO:0031440">
    <property type="term" value="P:regulation of mRNA 3'-end processing"/>
    <property type="evidence" value="ECO:0007669"/>
    <property type="project" value="TreeGrafter"/>
</dbReference>
<dbReference type="Proteomes" id="UP000800041">
    <property type="component" value="Unassembled WGS sequence"/>
</dbReference>
<dbReference type="Pfam" id="PF07500">
    <property type="entry name" value="TFIIS_M"/>
    <property type="match status" value="1"/>
</dbReference>
<evidence type="ECO:0000256" key="2">
    <source>
        <dbReference type="ARBA" id="ARBA00022723"/>
    </source>
</evidence>
<evidence type="ECO:0000256" key="9">
    <source>
        <dbReference type="SAM" id="Coils"/>
    </source>
</evidence>
<name>A0A6G1GZG0_9PEZI</name>
<evidence type="ECO:0000256" key="4">
    <source>
        <dbReference type="ARBA" id="ARBA00022833"/>
    </source>
</evidence>
<dbReference type="GO" id="GO:0003746">
    <property type="term" value="F:translation elongation factor activity"/>
    <property type="evidence" value="ECO:0007669"/>
    <property type="project" value="UniProtKB-KW"/>
</dbReference>
<dbReference type="NCBIfam" id="TIGR01385">
    <property type="entry name" value="TFSII"/>
    <property type="match status" value="1"/>
</dbReference>
<evidence type="ECO:0000313" key="15">
    <source>
        <dbReference type="Proteomes" id="UP000800041"/>
    </source>
</evidence>
<sequence>MEAAVVTEKGKQLVKAMSDDAASDQISIILDELKTGVKASEQLLRSTRIGVTVGRLRSNKDPAIAKKATDLVGKWKVDVRKSTNSGASTPKTATANGTSSPANKSSSPAPKAKAKSSVPPEKRNCETDNVDYHLTGSENRDKCVKLMYDGLAFMSKEATEDLLHRARQVELSMYEAYKPESSDAYKGKIRSLFQNLKNKSNPQLRVRVFSGEITPDRFVHMTHEELKSAERKAEEAKIQKENLNNSMVAQEEKSISASLTCGKCHQKKVSYSQAQTRSADEPMTTFCECMNCGNRWKFS</sequence>
<reference evidence="14" key="1">
    <citation type="journal article" date="2020" name="Stud. Mycol.">
        <title>101 Dothideomycetes genomes: a test case for predicting lifestyles and emergence of pathogens.</title>
        <authorList>
            <person name="Haridas S."/>
            <person name="Albert R."/>
            <person name="Binder M."/>
            <person name="Bloem J."/>
            <person name="Labutti K."/>
            <person name="Salamov A."/>
            <person name="Andreopoulos B."/>
            <person name="Baker S."/>
            <person name="Barry K."/>
            <person name="Bills G."/>
            <person name="Bluhm B."/>
            <person name="Cannon C."/>
            <person name="Castanera R."/>
            <person name="Culley D."/>
            <person name="Daum C."/>
            <person name="Ezra D."/>
            <person name="Gonzalez J."/>
            <person name="Henrissat B."/>
            <person name="Kuo A."/>
            <person name="Liang C."/>
            <person name="Lipzen A."/>
            <person name="Lutzoni F."/>
            <person name="Magnuson J."/>
            <person name="Mondo S."/>
            <person name="Nolan M."/>
            <person name="Ohm R."/>
            <person name="Pangilinan J."/>
            <person name="Park H.-J."/>
            <person name="Ramirez L."/>
            <person name="Alfaro M."/>
            <person name="Sun H."/>
            <person name="Tritt A."/>
            <person name="Yoshinaga Y."/>
            <person name="Zwiers L.-H."/>
            <person name="Turgeon B."/>
            <person name="Goodwin S."/>
            <person name="Spatafora J."/>
            <person name="Crous P."/>
            <person name="Grigoriev I."/>
        </authorList>
    </citation>
    <scope>NUCLEOTIDE SEQUENCE</scope>
    <source>
        <strain evidence="14">CBS 113979</strain>
    </source>
</reference>
<dbReference type="PIRSF" id="PIRSF006704">
    <property type="entry name" value="TF_IIS"/>
    <property type="match status" value="1"/>
</dbReference>
<dbReference type="InterPro" id="IPR003618">
    <property type="entry name" value="TFIIS_cen_dom"/>
</dbReference>
<dbReference type="PROSITE" id="PS51321">
    <property type="entry name" value="TFIIS_CENTRAL"/>
    <property type="match status" value="1"/>
</dbReference>
<keyword evidence="8" id="KW-0238">DNA-binding</keyword>
<dbReference type="SMART" id="SM00440">
    <property type="entry name" value="ZnF_C2C2"/>
    <property type="match status" value="1"/>
</dbReference>
<dbReference type="GO" id="GO:0005634">
    <property type="term" value="C:nucleus"/>
    <property type="evidence" value="ECO:0007669"/>
    <property type="project" value="UniProtKB-SubCell"/>
</dbReference>
<dbReference type="GO" id="GO:0001139">
    <property type="term" value="F:RNA polymerase II complex recruiting activity"/>
    <property type="evidence" value="ECO:0007669"/>
    <property type="project" value="TreeGrafter"/>
</dbReference>
<dbReference type="GO" id="GO:0008270">
    <property type="term" value="F:zinc ion binding"/>
    <property type="evidence" value="ECO:0007669"/>
    <property type="project" value="UniProtKB-UniRule"/>
</dbReference>
<dbReference type="AlphaFoldDB" id="A0A6G1GZG0"/>
<evidence type="ECO:0000256" key="6">
    <source>
        <dbReference type="PROSITE-ProRule" id="PRU00472"/>
    </source>
</evidence>
<dbReference type="GO" id="GO:0006362">
    <property type="term" value="P:transcription elongation by RNA polymerase I"/>
    <property type="evidence" value="ECO:0007669"/>
    <property type="project" value="TreeGrafter"/>
</dbReference>
<keyword evidence="5 7" id="KW-0539">Nucleus</keyword>
<accession>A0A6G1GZG0</accession>
<dbReference type="Pfam" id="PF08711">
    <property type="entry name" value="Med26"/>
    <property type="match status" value="1"/>
</dbReference>
<dbReference type="SUPFAM" id="SSF57783">
    <property type="entry name" value="Zinc beta-ribbon"/>
    <property type="match status" value="1"/>
</dbReference>
<dbReference type="Pfam" id="PF01096">
    <property type="entry name" value="Zn_ribbon_TFIIS"/>
    <property type="match status" value="1"/>
</dbReference>
<comment type="function">
    <text evidence="8">Necessary for efficient RNA polymerase II transcription elongation past template-encoded arresting sites.</text>
</comment>
<dbReference type="PANTHER" id="PTHR11477:SF0">
    <property type="entry name" value="IP08861P-RELATED"/>
    <property type="match status" value="1"/>
</dbReference>
<keyword evidence="3 6" id="KW-0863">Zinc-finger</keyword>
<dbReference type="SMART" id="SM00509">
    <property type="entry name" value="TFS2N"/>
    <property type="match status" value="1"/>
</dbReference>
<evidence type="ECO:0000256" key="10">
    <source>
        <dbReference type="SAM" id="MobiDB-lite"/>
    </source>
</evidence>
<dbReference type="PANTHER" id="PTHR11477">
    <property type="entry name" value="TRANSCRIPTION FACTOR S-II ZINC FINGER DOMAIN-CONTAINING PROTEIN"/>
    <property type="match status" value="1"/>
</dbReference>
<dbReference type="GO" id="GO:0006368">
    <property type="term" value="P:transcription elongation by RNA polymerase II"/>
    <property type="evidence" value="ECO:0007669"/>
    <property type="project" value="InterPro"/>
</dbReference>